<name>A0A2T7P385_POMCA</name>
<comment type="subcellular location">
    <subcellularLocation>
        <location evidence="2">Cytoplasm</location>
        <location evidence="2">Cytoskeleton</location>
        <location evidence="2">Spindle</location>
    </subcellularLocation>
    <subcellularLocation>
        <location evidence="1">Nucleus</location>
    </subcellularLocation>
</comment>
<feature type="compositionally biased region" description="Low complexity" evidence="8">
    <location>
        <begin position="302"/>
        <end position="322"/>
    </location>
</feature>
<dbReference type="PANTHER" id="PTHR13142:SF1">
    <property type="entry name" value="INNER CENTROMERE PROTEIN"/>
    <property type="match status" value="1"/>
</dbReference>
<dbReference type="GO" id="GO:0005634">
    <property type="term" value="C:nucleus"/>
    <property type="evidence" value="ECO:0007669"/>
    <property type="project" value="UniProtKB-SubCell"/>
</dbReference>
<evidence type="ECO:0000259" key="9">
    <source>
        <dbReference type="Pfam" id="PF03941"/>
    </source>
</evidence>
<keyword evidence="11" id="KW-1185">Reference proteome</keyword>
<dbReference type="PANTHER" id="PTHR13142">
    <property type="entry name" value="INNER CENTROMERE PROTEIN"/>
    <property type="match status" value="1"/>
</dbReference>
<keyword evidence="6" id="KW-0206">Cytoskeleton</keyword>
<feature type="region of interest" description="Disordered" evidence="8">
    <location>
        <begin position="660"/>
        <end position="824"/>
    </location>
</feature>
<protein>
    <recommendedName>
        <fullName evidence="9">Inner centromere protein ARK-binding domain-containing protein</fullName>
    </recommendedName>
</protein>
<feature type="compositionally biased region" description="Polar residues" evidence="8">
    <location>
        <begin position="365"/>
        <end position="376"/>
    </location>
</feature>
<dbReference type="GO" id="GO:0051310">
    <property type="term" value="P:metaphase chromosome alignment"/>
    <property type="evidence" value="ECO:0007669"/>
    <property type="project" value="TreeGrafter"/>
</dbReference>
<evidence type="ECO:0000313" key="11">
    <source>
        <dbReference type="Proteomes" id="UP000245119"/>
    </source>
</evidence>
<sequence length="1058" mass="121892">MDSDLKPHNLITLTESKTLLANIFEKFEDDFLWLEDILTECKKTFATACIQLLPKTPARKKQTRKHRHVTEENDEEADGSFMVVRTLTFDQQSHKLRPRAPTVSSSTRVTRSAKAAAKKEEKENTAPQPILDLMKMAGAILPGAEGEGKKTEQSSSSAHESVYSVRQRAQAYEAMLSCRVSSSPVVSPHAASMKVREVRESPIESADSTQDIRRSSATSRFSSCTRKSLKVLASKAKLRSLHGQPSHPRPRSSICQPTSMLDQELQLIPDKSDDTTKVRTHVTEVQAKTSRTRLRLNKAKTMSDNDSSSSTTTYTSEDPTQDVLEKQTIPRGNDKTNKYPESFHERTKRKQASGSSGDEVAATQHACSPSTASQMGTRMRTRTKVRKIEKQEDVVEVEESMFESPHKACAVSTAPDSGSGSNTDMGCCDRKNTETSSPINASSADDSGPSCPNICTNAQVISENLENEDTTSKEDVLSATPARRSKHEEKYSFTIPVENKENSLEKTENLRRATHVLVKNEVAVQEEEPRKEMEVSPPASANPDGGQCETEPKHVEETRMTRTKARKRQAEEEANVSVSKKLCTASPSATNQADLESSSPFQDGKEEDEMDVDDDSDYEDLEPENPPNKHIIRPHSFLANMRKSSLSRSTSLISGVVTSFLKRNTPPHKPTFKVLQQQKKKELQEKERREQERLSRIDEMKKNKVEEQKRKREERMRKVAEMRELRQQKENNLKKSLQEKLQEKLNSTDRMKEDRFKEEREKQRQRLKKQLEAEERRRLEDEERMRKFLEQQEEKRRHEEFLQRKREHEEQERQQRLKEERRRLEEKQAELERERLAERERLRQQELEREREQQKLKEQKEKAAAEERAARERQEMEKKKEREAKLQREFEKLKELEQQRLAKMAAMEEEKRKEEARLNQIIQHHNRNMQNILANINCTVSLSKPTESHSVHNPDSYPITPRHIKKKSSSLETYDIADLCSDDSTDDDQAPRKKIPSWAQGSNFKAALINQEHHPPDLDAIFTYIEPPDLNEMFKVKRPRFNKRTSSAVWHSPLHKPL</sequence>
<evidence type="ECO:0000313" key="10">
    <source>
        <dbReference type="EMBL" id="PVD27884.1"/>
    </source>
</evidence>
<evidence type="ECO:0000256" key="1">
    <source>
        <dbReference type="ARBA" id="ARBA00004123"/>
    </source>
</evidence>
<feature type="region of interest" description="Disordered" evidence="8">
    <location>
        <begin position="845"/>
        <end position="883"/>
    </location>
</feature>
<dbReference type="GO" id="GO:1990385">
    <property type="term" value="C:meiotic spindle midzone"/>
    <property type="evidence" value="ECO:0007669"/>
    <property type="project" value="TreeGrafter"/>
</dbReference>
<dbReference type="EMBL" id="PZQS01000006">
    <property type="protein sequence ID" value="PVD27884.1"/>
    <property type="molecule type" value="Genomic_DNA"/>
</dbReference>
<feature type="compositionally biased region" description="Acidic residues" evidence="8">
    <location>
        <begin position="605"/>
        <end position="623"/>
    </location>
</feature>
<feature type="region of interest" description="Disordered" evidence="8">
    <location>
        <begin position="268"/>
        <end position="385"/>
    </location>
</feature>
<evidence type="ECO:0000256" key="2">
    <source>
        <dbReference type="ARBA" id="ARBA00004186"/>
    </source>
</evidence>
<dbReference type="GO" id="GO:0000281">
    <property type="term" value="P:mitotic cytokinesis"/>
    <property type="evidence" value="ECO:0007669"/>
    <property type="project" value="TreeGrafter"/>
</dbReference>
<dbReference type="GO" id="GO:0030496">
    <property type="term" value="C:midbody"/>
    <property type="evidence" value="ECO:0007669"/>
    <property type="project" value="TreeGrafter"/>
</dbReference>
<feature type="compositionally biased region" description="Basic and acidic residues" evidence="8">
    <location>
        <begin position="332"/>
        <end position="345"/>
    </location>
</feature>
<accession>A0A2T7P385</accession>
<dbReference type="InterPro" id="IPR005635">
    <property type="entry name" value="Inner_centromere_prot_ARK-bd"/>
</dbReference>
<evidence type="ECO:0000256" key="5">
    <source>
        <dbReference type="ARBA" id="ARBA00022829"/>
    </source>
</evidence>
<dbReference type="OMA" id="YESMEND"/>
<evidence type="ECO:0000256" key="7">
    <source>
        <dbReference type="ARBA" id="ARBA00023242"/>
    </source>
</evidence>
<evidence type="ECO:0000256" key="3">
    <source>
        <dbReference type="ARBA" id="ARBA00010042"/>
    </source>
</evidence>
<dbReference type="Proteomes" id="UP000245119">
    <property type="component" value="Linkage Group LG6"/>
</dbReference>
<keyword evidence="7" id="KW-0539">Nucleus</keyword>
<dbReference type="AlphaFoldDB" id="A0A2T7P385"/>
<feature type="compositionally biased region" description="Polar residues" evidence="8">
    <location>
        <begin position="585"/>
        <end position="601"/>
    </location>
</feature>
<comment type="caution">
    <text evidence="10">The sequence shown here is derived from an EMBL/GenBank/DDBJ whole genome shotgun (WGS) entry which is preliminary data.</text>
</comment>
<feature type="region of interest" description="Disordered" evidence="8">
    <location>
        <begin position="521"/>
        <end position="635"/>
    </location>
</feature>
<feature type="compositionally biased region" description="Basic and acidic residues" evidence="8">
    <location>
        <begin position="550"/>
        <end position="560"/>
    </location>
</feature>
<dbReference type="OrthoDB" id="6123at2759"/>
<dbReference type="Pfam" id="PF03941">
    <property type="entry name" value="INCENP_ARK-bind"/>
    <property type="match status" value="1"/>
</dbReference>
<keyword evidence="5" id="KW-0159">Chromosome partition</keyword>
<feature type="compositionally biased region" description="Low complexity" evidence="8">
    <location>
        <begin position="102"/>
        <end position="115"/>
    </location>
</feature>
<evidence type="ECO:0000256" key="6">
    <source>
        <dbReference type="ARBA" id="ARBA00023212"/>
    </source>
</evidence>
<feature type="region of interest" description="Disordered" evidence="8">
    <location>
        <begin position="183"/>
        <end position="220"/>
    </location>
</feature>
<gene>
    <name evidence="10" type="ORF">C0Q70_10459</name>
</gene>
<dbReference type="GO" id="GO:0000776">
    <property type="term" value="C:kinetochore"/>
    <property type="evidence" value="ECO:0007669"/>
    <property type="project" value="TreeGrafter"/>
</dbReference>
<comment type="similarity">
    <text evidence="3">Belongs to the INCENP family.</text>
</comment>
<evidence type="ECO:0000256" key="4">
    <source>
        <dbReference type="ARBA" id="ARBA00022490"/>
    </source>
</evidence>
<dbReference type="STRING" id="400727.A0A2T7P385"/>
<organism evidence="10 11">
    <name type="scientific">Pomacea canaliculata</name>
    <name type="common">Golden apple snail</name>
    <dbReference type="NCBI Taxonomy" id="400727"/>
    <lineage>
        <taxon>Eukaryota</taxon>
        <taxon>Metazoa</taxon>
        <taxon>Spiralia</taxon>
        <taxon>Lophotrochozoa</taxon>
        <taxon>Mollusca</taxon>
        <taxon>Gastropoda</taxon>
        <taxon>Caenogastropoda</taxon>
        <taxon>Architaenioglossa</taxon>
        <taxon>Ampullarioidea</taxon>
        <taxon>Ampullariidae</taxon>
        <taxon>Pomacea</taxon>
    </lineage>
</organism>
<proteinExistence type="inferred from homology"/>
<dbReference type="GO" id="GO:0032133">
    <property type="term" value="C:chromosome passenger complex"/>
    <property type="evidence" value="ECO:0007669"/>
    <property type="project" value="TreeGrafter"/>
</dbReference>
<reference evidence="10 11" key="1">
    <citation type="submission" date="2018-04" db="EMBL/GenBank/DDBJ databases">
        <title>The genome of golden apple snail Pomacea canaliculata provides insight into stress tolerance and invasive adaptation.</title>
        <authorList>
            <person name="Liu C."/>
            <person name="Liu B."/>
            <person name="Ren Y."/>
            <person name="Zhang Y."/>
            <person name="Wang H."/>
            <person name="Li S."/>
            <person name="Jiang F."/>
            <person name="Yin L."/>
            <person name="Zhang G."/>
            <person name="Qian W."/>
            <person name="Fan W."/>
        </authorList>
    </citation>
    <scope>NUCLEOTIDE SEQUENCE [LARGE SCALE GENOMIC DNA]</scope>
    <source>
        <strain evidence="10">SZHN2017</strain>
        <tissue evidence="10">Muscle</tissue>
    </source>
</reference>
<feature type="compositionally biased region" description="Basic and acidic residues" evidence="8">
    <location>
        <begin position="679"/>
        <end position="824"/>
    </location>
</feature>
<feature type="region of interest" description="Disordered" evidence="8">
    <location>
        <begin position="92"/>
        <end position="127"/>
    </location>
</feature>
<dbReference type="GO" id="GO:0051257">
    <property type="term" value="P:meiotic spindle midzone assembly"/>
    <property type="evidence" value="ECO:0007669"/>
    <property type="project" value="TreeGrafter"/>
</dbReference>
<evidence type="ECO:0000256" key="8">
    <source>
        <dbReference type="SAM" id="MobiDB-lite"/>
    </source>
</evidence>
<keyword evidence="4" id="KW-0963">Cytoplasm</keyword>
<dbReference type="Gene3D" id="6.10.250.2990">
    <property type="match status" value="1"/>
</dbReference>
<feature type="domain" description="Inner centromere protein ARK-binding" evidence="9">
    <location>
        <begin position="978"/>
        <end position="1034"/>
    </location>
</feature>